<comment type="caution">
    <text evidence="1">The sequence shown here is derived from an EMBL/GenBank/DDBJ whole genome shotgun (WGS) entry which is preliminary data.</text>
</comment>
<dbReference type="EMBL" id="JAENHL010000007">
    <property type="protein sequence ID" value="MBK1868954.1"/>
    <property type="molecule type" value="Genomic_DNA"/>
</dbReference>
<dbReference type="Proteomes" id="UP000616151">
    <property type="component" value="Unassembled WGS sequence"/>
</dbReference>
<name>A0ACC5R8F5_9HYPH</name>
<accession>A0ACC5R8F5</accession>
<evidence type="ECO:0000313" key="2">
    <source>
        <dbReference type="Proteomes" id="UP000616151"/>
    </source>
</evidence>
<organism evidence="1 2">
    <name type="scientific">Taklimakanibacter albus</name>
    <dbReference type="NCBI Taxonomy" id="2800327"/>
    <lineage>
        <taxon>Bacteria</taxon>
        <taxon>Pseudomonadati</taxon>
        <taxon>Pseudomonadota</taxon>
        <taxon>Alphaproteobacteria</taxon>
        <taxon>Hyphomicrobiales</taxon>
        <taxon>Aestuariivirgaceae</taxon>
        <taxon>Taklimakanibacter</taxon>
    </lineage>
</organism>
<protein>
    <submittedName>
        <fullName evidence="1">ABC transporter substrate-binding protein</fullName>
    </submittedName>
</protein>
<keyword evidence="2" id="KW-1185">Reference proteome</keyword>
<evidence type="ECO:0000313" key="1">
    <source>
        <dbReference type="EMBL" id="MBK1868954.1"/>
    </source>
</evidence>
<sequence>MFRIKGRHLVISFAGLLIAGTAHAQELRIVSWGGAVSDAYRAAMWEPYMKQSGVKLVEDLYSGEFGKIKSQVEAGNLQWDVADPEWPEVEQGCREGLFEKIDVSQFDGTDLIKGAISECGVMTILGGTVLAYNNEKISDPPKSWAEFWDVTKYPGKRGMRRAITETLPMALMADGVPNGEIYKVLATKEGQDRAFRKLDELKPHIVWWTSGTEQIQGLLTGEYDLAMAWNGRITTANKEEGSKLAIAWDAGQVLNGDRWVILKGSPNKQQALDFMKFALQPEQQAAFMRLIPYGQVNQKAYALLSEEEKKDLPTTEAHLKNALLVDPAFFLEHREALTERFEKWVTE</sequence>
<proteinExistence type="predicted"/>
<reference evidence="1" key="1">
    <citation type="submission" date="2021-01" db="EMBL/GenBank/DDBJ databases">
        <authorList>
            <person name="Sun Q."/>
        </authorList>
    </citation>
    <scope>NUCLEOTIDE SEQUENCE</scope>
    <source>
        <strain evidence="1">YIM B02566</strain>
    </source>
</reference>
<gene>
    <name evidence="1" type="ORF">JHL16_21525</name>
</gene>